<evidence type="ECO:0000256" key="1">
    <source>
        <dbReference type="SAM" id="Coils"/>
    </source>
</evidence>
<keyword evidence="2" id="KW-0732">Signal</keyword>
<feature type="chain" id="PRO_5039336049" description="Bacterial Ig domain-containing protein" evidence="2">
    <location>
        <begin position="35"/>
        <end position="1557"/>
    </location>
</feature>
<evidence type="ECO:0000313" key="5">
    <source>
        <dbReference type="EMBL" id="MBC2371784.1"/>
    </source>
</evidence>
<feature type="domain" description="Pesticidal crystal protein Cry1Aa" evidence="4">
    <location>
        <begin position="212"/>
        <end position="270"/>
    </location>
</feature>
<feature type="domain" description="Pesticidal crystal protein Cry1Aa" evidence="4">
    <location>
        <begin position="1220"/>
        <end position="1280"/>
    </location>
</feature>
<feature type="domain" description="Bacterial Ig" evidence="3">
    <location>
        <begin position="1287"/>
        <end position="1361"/>
    </location>
</feature>
<dbReference type="InterPro" id="IPR013783">
    <property type="entry name" value="Ig-like_fold"/>
</dbReference>
<proteinExistence type="predicted"/>
<organism evidence="5 6">
    <name type="scientific">Listeria booriae</name>
    <dbReference type="NCBI Taxonomy" id="1552123"/>
    <lineage>
        <taxon>Bacteria</taxon>
        <taxon>Bacillati</taxon>
        <taxon>Bacillota</taxon>
        <taxon>Bacilli</taxon>
        <taxon>Bacillales</taxon>
        <taxon>Listeriaceae</taxon>
        <taxon>Listeria</taxon>
    </lineage>
</organism>
<dbReference type="RefSeq" id="WP_185618591.1">
    <property type="nucleotide sequence ID" value="NZ_JAARMV010000002.1"/>
</dbReference>
<name>A0A7X1DR05_9LIST</name>
<dbReference type="Gene3D" id="2.60.40.10">
    <property type="entry name" value="Immunoglobulins"/>
    <property type="match status" value="1"/>
</dbReference>
<dbReference type="Pfam" id="PF17936">
    <property type="entry name" value="Big_6"/>
    <property type="match status" value="1"/>
</dbReference>
<dbReference type="Pfam" id="PF18449">
    <property type="entry name" value="Endotoxin_C2"/>
    <property type="match status" value="9"/>
</dbReference>
<feature type="domain" description="Pesticidal crystal protein Cry1Aa" evidence="4">
    <location>
        <begin position="368"/>
        <end position="424"/>
    </location>
</feature>
<feature type="coiled-coil region" evidence="1">
    <location>
        <begin position="1035"/>
        <end position="1069"/>
    </location>
</feature>
<evidence type="ECO:0008006" key="7">
    <source>
        <dbReference type="Google" id="ProtNLM"/>
    </source>
</evidence>
<feature type="domain" description="Pesticidal crystal protein Cry1Aa" evidence="4">
    <location>
        <begin position="528"/>
        <end position="586"/>
    </location>
</feature>
<dbReference type="EMBL" id="JAARMV010000002">
    <property type="protein sequence ID" value="MBC2371784.1"/>
    <property type="molecule type" value="Genomic_DNA"/>
</dbReference>
<evidence type="ECO:0000259" key="3">
    <source>
        <dbReference type="Pfam" id="PF17936"/>
    </source>
</evidence>
<gene>
    <name evidence="5" type="ORF">HBP98_07235</name>
</gene>
<keyword evidence="1" id="KW-0175">Coiled coil</keyword>
<dbReference type="Proteomes" id="UP000546244">
    <property type="component" value="Unassembled WGS sequence"/>
</dbReference>
<dbReference type="InterPro" id="IPR054544">
    <property type="entry name" value="Pest_crys_Cry1Aa_dom-IV"/>
</dbReference>
<reference evidence="5 6" key="1">
    <citation type="submission" date="2020-03" db="EMBL/GenBank/DDBJ databases">
        <title>Soil Listeria distribution.</title>
        <authorList>
            <person name="Liao J."/>
            <person name="Wiedmann M."/>
        </authorList>
    </citation>
    <scope>NUCLEOTIDE SEQUENCE [LARGE SCALE GENOMIC DNA]</scope>
    <source>
        <strain evidence="5 6">FSL L7-1850</strain>
    </source>
</reference>
<evidence type="ECO:0000313" key="6">
    <source>
        <dbReference type="Proteomes" id="UP000546244"/>
    </source>
</evidence>
<evidence type="ECO:0000259" key="4">
    <source>
        <dbReference type="Pfam" id="PF18449"/>
    </source>
</evidence>
<feature type="domain" description="Pesticidal crystal protein Cry1Aa" evidence="4">
    <location>
        <begin position="843"/>
        <end position="901"/>
    </location>
</feature>
<evidence type="ECO:0000256" key="2">
    <source>
        <dbReference type="SAM" id="SignalP"/>
    </source>
</evidence>
<sequence>MKNTKIIQKTVKLTAVGAIVLSSMVQPLSIIATASEVTTKAETKLLTSTDASTDATTAVNNLFIDNDPTKNIKITTTQAMIDAAEAKVAVTTDATIKAQLTINIKVANDLLELRTGVYKGWEMQGNKLVFKVDAEKQKKFNLVMYKNGGHIGTFHYGDTMVFEITTANGIMNAISNAGFVNGDQIKVNYVYNNKAYTIDEFTFSSTIQSSDQRAVDTVNQLFIDNNSAKNIKTETTQAMIDAAEAKVIIVTDATIKTKLTKDIKIANDLLELRSGAVYKGWELDGGKLIFKVDAEKQKEFNLVMYKNGGHIGTFHYGNTLVFETTTANGIMSAISNAGFVDGDKINVNYVFDNRAYTIDEFTINLAYSAANKAVKELFIDNDISKHIKGLTDQANVDAAKALVNAVTDATQKAKLLESIEKAQKDVNNLANLVVTGPIYTDATSFTGTRGEANGQIVFKVYDSTGTWVKAQKVVGTSGGGTFGANLEGWATAAKQGDPLTGSSTIQLVAGDKVQAGHSALVTIQSSDQRAVDAVNQLFIDNNSAKNIKTETTQAMIDTAEAKVALVTDATIKTKLTEDIKIANDLLELRSGVYKGWELDGGKLIFKVDAEKQKKFNLVMYKNDGHIGTFYYGTTKVFETTTANGIMSAISNAGFVDGDKIKVNYVYNYRPYTIDEFTINLAYSAANKAVKELFIDNDISKHIKGLTDQANVDAAKALVNAVTDATQKAKLLESIEKAQKEVNNLANLVVTGPIYTDATSFAGTKGEASGQIVFKVYDSTGTWVKAQKVVGTSDAGTFGANLEGWATAAKQGDPLTGSSTIQLVAGDKVQAGHSALVTIQSSDQRAIDAVNQLFIDNNSTKNIKPATTKAMIDAAEAKVVLVTDATIKTKLTEDIKIANDLLELRSGAVYKGWELQGNKLVFKVDAEKQKEFNLVMYKNDGHIGTFYYGTTKVFETTTANGIMSAISNAGFVDGDKIKVNYVYDYRAYTIDEFEINYGTQARSTINNLFVDNDPTKAIKDTTKQSSIDAAQALVNNVTDATKKEELQKDIDKAQKELDNKQALVKAAVDNLFIDNDTTKHIKGLTNQAAIDAAKALVNTTADEAQKATLLEKIEKAQKEFNAFSNAIANPTYDTDKVVWGKQGPISGEIVFKIYDATGTWVKAQKVVTTTAGGVFSANLDGWATASSKGAPLSGSSTIQLVAGEKLQAGSSPLVTIQSTYQLALDATKQLFIDNDPTKSIKDTTKQAAIDAAQALVNNVTDTTKKGELQKNIDKAQKELNEKSAVIAKPTVNTVTNNDTAVKGTGTPGLTITVVIGTNTYTGEVAANGTFSITIPLQKADTVLTVTQKKDGKVSDPVSVKVANYIPATAPVVNTVGPFQQAITGKVPEGTKMVRLLVNGIAQRTAVPEADGSFSFYSRFITDGISTNIRLVAGDTVTVDYGNKTPSNLVTNVIVSAELVKPVVNDVLVGADYVTGLAPVGTQVLRLVVNGRAQRTVTPQANIDAVTAGGIGADGRFKIYCRIIVDETGVSRKLKAGDRVTVDSGVQIPGDTGTTVIVK</sequence>
<feature type="domain" description="Pesticidal crystal protein Cry1Aa" evidence="4">
    <location>
        <begin position="999"/>
        <end position="1057"/>
    </location>
</feature>
<feature type="domain" description="Pesticidal crystal protein Cry1Aa" evidence="4">
    <location>
        <begin position="683"/>
        <end position="742"/>
    </location>
</feature>
<accession>A0A7X1DR05</accession>
<dbReference type="InterPro" id="IPR041498">
    <property type="entry name" value="Big_6"/>
</dbReference>
<feature type="signal peptide" evidence="2">
    <location>
        <begin position="1"/>
        <end position="34"/>
    </location>
</feature>
<feature type="domain" description="Pesticidal crystal protein Cry1Aa" evidence="4">
    <location>
        <begin position="1064"/>
        <end position="1121"/>
    </location>
</feature>
<protein>
    <recommendedName>
        <fullName evidence="7">Bacterial Ig domain-containing protein</fullName>
    </recommendedName>
</protein>
<feature type="domain" description="Pesticidal crystal protein Cry1Aa" evidence="4">
    <location>
        <begin position="54"/>
        <end position="111"/>
    </location>
</feature>
<comment type="caution">
    <text evidence="5">The sequence shown here is derived from an EMBL/GenBank/DDBJ whole genome shotgun (WGS) entry which is preliminary data.</text>
</comment>